<feature type="compositionally biased region" description="Polar residues" evidence="1">
    <location>
        <begin position="3179"/>
        <end position="3192"/>
    </location>
</feature>
<feature type="compositionally biased region" description="Polar residues" evidence="1">
    <location>
        <begin position="465"/>
        <end position="478"/>
    </location>
</feature>
<geneLocation type="plasmid" evidence="3">
    <name>unnamed1</name>
</geneLocation>
<feature type="region of interest" description="Disordered" evidence="1">
    <location>
        <begin position="5418"/>
        <end position="5472"/>
    </location>
</feature>
<feature type="region of interest" description="Disordered" evidence="1">
    <location>
        <begin position="5328"/>
        <end position="5381"/>
    </location>
</feature>
<feature type="compositionally biased region" description="Basic and acidic residues" evidence="1">
    <location>
        <begin position="3587"/>
        <end position="3601"/>
    </location>
</feature>
<feature type="region of interest" description="Disordered" evidence="1">
    <location>
        <begin position="3582"/>
        <end position="3601"/>
    </location>
</feature>
<feature type="compositionally biased region" description="Basic and acidic residues" evidence="1">
    <location>
        <begin position="3162"/>
        <end position="3172"/>
    </location>
</feature>
<accession>A0ABS2V5W9</accession>
<comment type="caution">
    <text evidence="3">The sequence shown here is derived from an EMBL/GenBank/DDBJ whole genome shotgun (WGS) entry which is preliminary data.</text>
</comment>
<dbReference type="Proteomes" id="UP000664109">
    <property type="component" value="Unassembled WGS sequence"/>
</dbReference>
<dbReference type="Gene3D" id="3.90.210.10">
    <property type="entry name" value="Heat-Labile Enterotoxin, subunit A"/>
    <property type="match status" value="1"/>
</dbReference>
<feature type="compositionally biased region" description="Low complexity" evidence="1">
    <location>
        <begin position="5446"/>
        <end position="5462"/>
    </location>
</feature>
<feature type="region of interest" description="Disordered" evidence="1">
    <location>
        <begin position="384"/>
        <end position="621"/>
    </location>
</feature>
<feature type="compositionally biased region" description="Low complexity" evidence="1">
    <location>
        <begin position="401"/>
        <end position="423"/>
    </location>
</feature>
<feature type="region of interest" description="Disordered" evidence="1">
    <location>
        <begin position="645"/>
        <end position="789"/>
    </location>
</feature>
<dbReference type="InterPro" id="IPR054695">
    <property type="entry name" value="Pierisin-like_dom"/>
</dbReference>
<feature type="region of interest" description="Disordered" evidence="1">
    <location>
        <begin position="3103"/>
        <end position="3141"/>
    </location>
</feature>
<gene>
    <name evidence="3" type="ORF">JE024_38825</name>
</gene>
<evidence type="ECO:0000313" key="3">
    <source>
        <dbReference type="EMBL" id="MBM9624507.1"/>
    </source>
</evidence>
<keyword evidence="4" id="KW-1185">Reference proteome</keyword>
<dbReference type="SUPFAM" id="SSF56399">
    <property type="entry name" value="ADP-ribosylation"/>
    <property type="match status" value="1"/>
</dbReference>
<dbReference type="RefSeq" id="WP_205378691.1">
    <property type="nucleotide sequence ID" value="NZ_JAFEJA010000003.1"/>
</dbReference>
<feature type="region of interest" description="Disordered" evidence="1">
    <location>
        <begin position="1527"/>
        <end position="1546"/>
    </location>
</feature>
<feature type="region of interest" description="Disordered" evidence="1">
    <location>
        <begin position="3162"/>
        <end position="3254"/>
    </location>
</feature>
<feature type="region of interest" description="Disordered" evidence="1">
    <location>
        <begin position="4340"/>
        <end position="4374"/>
    </location>
</feature>
<feature type="compositionally biased region" description="Polar residues" evidence="1">
    <location>
        <begin position="4020"/>
        <end position="4034"/>
    </location>
</feature>
<evidence type="ECO:0000259" key="2">
    <source>
        <dbReference type="Pfam" id="PF22596"/>
    </source>
</evidence>
<feature type="region of interest" description="Disordered" evidence="1">
    <location>
        <begin position="889"/>
        <end position="909"/>
    </location>
</feature>
<feature type="compositionally biased region" description="Low complexity" evidence="1">
    <location>
        <begin position="3236"/>
        <end position="3248"/>
    </location>
</feature>
<keyword evidence="3" id="KW-0614">Plasmid</keyword>
<feature type="region of interest" description="Disordered" evidence="1">
    <location>
        <begin position="6439"/>
        <end position="6478"/>
    </location>
</feature>
<feature type="compositionally biased region" description="Low complexity" evidence="1">
    <location>
        <begin position="2325"/>
        <end position="2341"/>
    </location>
</feature>
<feature type="compositionally biased region" description="Polar residues" evidence="1">
    <location>
        <begin position="4363"/>
        <end position="4373"/>
    </location>
</feature>
<feature type="compositionally biased region" description="Low complexity" evidence="1">
    <location>
        <begin position="3210"/>
        <end position="3221"/>
    </location>
</feature>
<feature type="region of interest" description="Disordered" evidence="1">
    <location>
        <begin position="1635"/>
        <end position="1688"/>
    </location>
</feature>
<feature type="region of interest" description="Disordered" evidence="1">
    <location>
        <begin position="1460"/>
        <end position="1486"/>
    </location>
</feature>
<dbReference type="EMBL" id="JAFEJA010000003">
    <property type="protein sequence ID" value="MBM9624507.1"/>
    <property type="molecule type" value="Genomic_DNA"/>
</dbReference>
<feature type="region of interest" description="Disordered" evidence="1">
    <location>
        <begin position="4427"/>
        <end position="4453"/>
    </location>
</feature>
<feature type="domain" description="Pierisin-like" evidence="2">
    <location>
        <begin position="5205"/>
        <end position="5322"/>
    </location>
</feature>
<feature type="compositionally biased region" description="Basic and acidic residues" evidence="1">
    <location>
        <begin position="3222"/>
        <end position="3235"/>
    </location>
</feature>
<feature type="compositionally biased region" description="Low complexity" evidence="1">
    <location>
        <begin position="1533"/>
        <end position="1544"/>
    </location>
</feature>
<sequence length="6478" mass="687517">MAIEPSEDLQRLIFVLTGERFLEADEDRGYASHDPYVRLARRARDLSGTIEGSVGGIGRALPGEAGAAYVRAMRLLVNDGGRNALGEFAGQLDRIADGRVRTSMNVTESKWQLVAELVRLLIELAVLAAMAFFSGGLSAGQQAVAMLRSRVFLLTVLDALLSRTRLMPSLSEAFEEAFQTFAVRLALMVAGPEGRRPKGFDLGDIARSAVVGGLAGAFHGVLSGTVGKVLTGRLGRPLVKDVSGDVAVKVAPRGVFTAGNGVRAVGAGAGAFVAEGAAEAGAEFVTNGLFDGRWKVEASTFYGAGISGVTEGVLTAGVVAGAFALKDSISRIKSVATSTGDVRSGDAGTTADQTSVVNTTDLTATGTETGPVTRVAGGIVTSTQTTAAAASHDTDAHSIDTAPVTAPGTTPPATTSNNTPSPAVVTRQAPSTGASFADSDATSSTSITARQSGLAPLTGAVDTTGAHSGTGRQPSQHAVTGAESDTDTTDRVSDATRPPAAPVVGAGIRSDATISHAPEPPIGGPLPQSDVPTPTAGGPPTPSAAQAPSGTQEPARGERGVKDAGVASRAGAAEAANPQSARAAQPPASASTTGHPALSSGEAQSPQHVAHDGQQPYGSIALPLPESVTASTDWPTQDVGAALTTHASQTTRGQEPLTGPALGTAHQTGSAAPFADAADAEQTGPERSGYAEALPLPPTAASGIADGPPGTAAPTTKHAAEQSPNAKALPPRTLAVHGSAAPATNQAAPRSNNATTGDTATAGSTHDRPQTTESSAGSHEADTANSALSTGEQAGWRLSELGLEPGAARSAAERQATEGAAGWAEPSDAAVTPNQGELTAPAGTALMSHTSTAGETLDITQLAGQWFGVRRPSPSMEERTARLVAVVERRQTEQRGEGAPHDGAEREPSLSEGIADLATVLLGVRDAERVARDMPMVLPGVMVRMVGDVEHVLATALLTGPGIQHPPLVARAREYLAERLLPLGERERLMQQAEHLVRSGHNLHDQSILRGTTRYTLREGITALVAAEYHRNGPEAALELSRLLAQAHKSQRNGLLGGGKHVSDALLAEALRAWRATDPARQHPRPSKSVVQHVDGQDVDLGPIIDRITHGKRRVSQELADLLAQLTDIHVEATSDTARRWPDDMVIEALEHHYADSQNAGKPPSTNTRVEIRGQQVPVGKILFEIQRGNRTTSREVAEALERIAGIQVEQRARAAGRRERWPDDLVLEALEHHYANPGNIGKPPPTAVKVDIRGHQVPLGVIAWDIMHGRRKTKSTALRQALEARGRSAPTALTGGTSLPDVRSVDLLRTSPLATAHLDPAPGLWPHLQGVGAGSVVGASFDGGGFFSSVMPGGLEGSSGSAAGFAGLGGLSDGGWGSAIVVGGLASAAMGAEVSGQAELLDPAPGLWPHLQGVGAGSVVGASLDGGGFFSSVMPGGLEGSSGSAAGFAGLGGLSDGGWGSAMAPEGSRTTTEAGADPASAEVPVDPTSHEWADFSELVVNIAAEGHGHLRGEDVVRSESMHAPARRDAALPVGGPSSEPVGGDAWSDRSVVAALKAWRDENREPWGALPGAETVQPVDGRQVPLGQIFASILAGERKPSAHLMRATWELAGAFALRSDATEVEVMEWTSAAMNDSQVPADSIPPTPVQPSESVDHDQSQIAAGPSTGRVPNSKNIGTQQSRRDHVSDETLAEAIRAWRATDPEWKHPHPATNEVQYVRGQKVRIGEIVRSIRAGKRVASQELVEVLDALTDVHVPASDHLRTRQAKWPDALVIEAIEMYYADQDNRGKRPHFNEVIEVQGRQVPLGRILYRISAGIRSESPVIAEALQRVANIEISYTRRKFERWSDRDVIAALDRYHASSGHMNRLPNYDVHVEVSGRQVPLGRLISKIRSGERKNVSEDLQSKLTRLLPVAGGVESAVGASGAVPGLSLATTARTWPTEGGAHLYAVMEDVRGATAWSGPLFEANSMIPMETTGTSSDGTQQSLVVPAANAAGSVESRVVPHAGGDASVETVGIWADPTRAERDNVTYLAAEWFGVEQPSSGMVERVRRLIAALDRYRARQEGTAIPTGVERDSAGLSAGIVDLAVELLGVRDAERVARDAPAVLPAVLVRMVGDVEQTLLAVSPSDANPPLVQSAQEYLADWPLSEAERERLTRQAEDLVRSQHNLHDQSVLRGTMRHTLREGITTLVAAEYHRNGPEAALELSRLLAQAHSTQRTGLLGGGTTPSRMAAAEGTKPHLNDDGSDTDSQSMLSWHTAEQGEPDESSSESDHVVVAPGGADGQDRPSAPPAEAGQRGEQGSPAVVWFDDDSSSESGHVAPVPDAGASSPRAASAEPSSHQSALGERGTTFPAEAGQRGEQGSPAVVWFDDDSSSESGHVAPVPDAGASSPRGASAEPSSQRSALRHGAESVPAALRRRVRFADMPEAEVPDSATSDVRELVQALENERTRRRRATGHADPHIPGSRVAGYPRGIPRGAEQDRRVSAPRVLTADEQREWVEFVSDRSVGDAPVDVNERLAWGRSVRDEAWSYLRDLQREVLFAPRDGKAATLPSTGDLDIQLPMATMDLDRPVDTDRGYFDPSFMEGAKDVFADGSSLTRHITSAGGTHITLRGAEGVARTITGLLRPHDADAVKVRAGLQEILTRRPDVLLSNLAGSRRRLGASMQPAAGGAPGPADLLGDGHFLPFRGADGHSRVAVIRARNTGHYTRYEDAKSTDDDTRDTHVEQTRGASESSTQSTRQASNRSYGVNTGILPGAGTTMMGAVAAAGSYNQTSHVTSHTLSSGETSIVSTKGASTTYVNDMAYDVEVYEQLGDGTLAMTEAAHRFVVRNGFQWRVPDSLTRKQEGPPKLPQEIRLAEAKAVAPITVDDFAPSSDLVPWALQVAQRHAGVTLAMDAAADIVHFFRRDTMADWLITGMRGTVRSPDLRDAKGRVAGYFSYRVVPDPASPSKLQATVDEVDQTVLASTSVASSRTRAVNRNANVAITVGPVENMEVARGQVGLTVQANAARTDATTATASGESVSGTVRKGLTGLYQANLRLQVTFTPGYETAGLTPPWSLTHDQPTLPTEQEAWQEALRAELTTQLPARALLRLPEQEARELGGWDPDTGLRQPDAKALPEAQDTSPAPLTPALAPPPAIRGPFLQVMSDHVGRFDVTERVSKPLPDRRLPRRNAWTLQRTQSDPLTESTETRTRPHSRPFMRRAVSQGATSSTQSSARHSESRIAASRDDTPTALPDDTTAPSPEVATSLSDQMLQRVLDDIRKHPELRPFVDPDPSALRRLTYRASNAVSHTVHKARRRIQQANSKEKVSSTTTQSRLRARTNVPYPRPGRQARNAQMNKNQRLGTVFGPHRLDGRLRAILNPETGEWTITLNRHGVLRREALVLVLKGGQWETPTWTGYRPDIRLVNGLAATTDTSRNSEANYALQVGLGAEGGVHPVSPSGRVTAGIGASIGLGKSHGSATGIEARSEHVVSTPGAHLFKTEGDFKVTAFLQRRPRSVPRILTGNWLLSPRQQVPLSGEADGALVFKATAQIFHPAPLMPDRLRRLRPLTERDQPTPPSIPLTARQALALRNQFRNAPEPSDRSDTEDRDTTQRLEPVHHTHVRVGHTKALADLIRKVVAEVSPEESAWAFSVPGSDESQAVEIHANGKLEAYVASMLRDGLRLDRLFIQGRVFRHEAEVRLHAMPLLHRAQDVVDTGLTAARVNKSTLSVSTSAGTQRTTALRIQAGGVGAIDSAAPGRTPLVTAGNAVWNLYQRIRIRAEAQTLGASWQMQEERSGRKVRAGYDSTIFVAEAYARSRRWGAPARTSAAGVVVFGQRDDVLDLDEAQELGLVTNGLQQQAPEPGTLKPLLTIPAHTSVAGTLDPSAAVRAFQRELRSQGVGDVLPDFAVGDLGGVRSEFNAHVTPHGLLAHYAQLVREEGVTWRHFHKKLVGANSGEVRVRLVPVERRFRRTRHNIEIEEQRSLTTASQMVTESEHREGVGISGLVLPGLGTNDDKGKFAGPRLAIAPQAAVTASSSRGRTVQNSTTDKRTVTSKGLHAEFDVQLDLELSYTRADGQHVTVRKPAGSVIELHAVPLLQPDAGRPERSAEAAPTRTPVADAASEDALDVDTAIEVKPATAASSWDTFADERILAVLRSPDVAILNIADAQRLQRHVEAVTEHAVKADRRRQATDADKKTAKLASLIGTGSPINSKATKHRWGKAAPSAAITAVKMNVGSTTLTRPGTAPHQQVTQQFSSHFLPLTAPRALGPNGYTPPPAPDSPLIGSMTGTLTHYLRPTPGQRPRLIEVVDGLTVQTRADQASMTQSQEQALGVESAVVGAVFPMVPTGDSTISNVAPSERLPVGNASEMGRTGRGQTNAGQTEVGNEAERMLAFEISLDHRVEASVVRSRMKRYADAISDALHAMRRAPQRGYAALTSQFGSSSSPSIRQRVTPVPSPSSSGFSASFTSEKGAVFLIPERVARAQGLLDDSQYEAVSAAYDTVKKLTDQLVEARIHEAADTTLERDWEDLYGALREPNPDARKALYEAAAQRLVAHLLERASRRDTLRRLTEELQQARLNAREQLEWRERAPGDPDESHRPALHEPAELAVLSSYPLADPIPAPANVVEPDTQPYDDETLRMLALEAEFVGGLCPGGSLPPQHKLLRETFIAHAVGVAAHAKQKEARAAEAAGDSDLAALHRAEFAYLATTQQAAITARDNMRTAITRGISHLGGLDTPEGSHLARGGLLDVRPGEAAALRHMLDALRTSETDGEAADAADDVTSMRQTYVDRLKDESVRADVQQVVQAWAHDNIPQGSDAPPTAQLADRPLAERRALAARELLGKPFIFEAGRDSEASSTTHYTAPDGTVFDILDPHDTADPLATAGEGLPLSLEAARRVLQQPSENPLTRNPAQTARNVRSQLAQRLRLDSQDNAPWLQAAFDDGGTWLQTEANRDVFTDLDVQAAQLGDLDARHATELTQTRALHANVSLHHAARVELLARQLEREGSFTAPEISGIVSAGYDNSASDYAPLLYARSFDVEVHVVCPGQSTLIFHPDALTPVRRELPRLHILLDHGTFKALIPRPEFSERKWEKLPDSLPLHKALRTATEVVAQRRGRGVEFFTPSGQHPIEVRRVAYHLLQQPWDRAGAERLARKLIPKVPLAPILRLRGGTDTPTSESVPAENLPAAADSYVDISTITPSRPVWRRTTETLWRATNEKPEIVFAQGFKPKVPNNTDLFYHVMIGDRHDAFVSTSTRSDIADVLHRRYVVRKDPYLYEIKAPGGIDVSATMPDNSYYREDREIAFPGGVSPHFVKQMVELSSGRIIHNPGFLGSAAQQTHQHGDRSARRPQSTDPGPLRLRGGSTRDNTATTGDQAAPTLSAQQAPAPALPAGIRASAPEEVTGNQSEGNPFRSTNLDVATSIPTVTAPSSTSSELGYHEHVQERVTPSHIRPGSAEAPSSSEAPVASETDPGEEASASGQIIEQVMLRLAGRPAGPHTEGGVPERGGSPDIAQPSAESQANRLARGPFVGAAAGPREAGSAGSAAERDQSHRTMVAHSSTTVPAAAQPAADQGMETTSGLEATGDHRQDRHTAEEKTYTTAPSLPTSPESTGSSVPQDPQDGEGQKPRAGANSEEEQASPSERTGDMAFDPTQLAGEWFGVSQPSLDMVEDVRRLVAAVERHQTAWRGADRAAVGPESTAGLSAGITDLASELLGVRHAERIARDTPALLPAVLVRAVADVEQTLAAAPPTRRGAQYPPLVETALTYLDVAAISAAQRERLIHQAENVVRATHNLHDHSVLRGTMRHTLREGIIALVAAKYHRDGPEAAHELAHLLAQAHSTQRSRLLGGGDHVSDELLAEALHAWRAGDPERRRQRPRQAETVQVRGQEVKLGQIVYRIGRGHRTVSQQLAVVLAELTDIQVAADASRAWGSDTWSDDLLLEAFDVYYSDPRNVGHSPLPGARVDIRGRRVPLGTIAWDITKGRRNTTPAVRARLQAQGRVHARDLSEGFAPSTGITVSAGREPSVSASGVAPAPGMWPHLQGARPGAGSTSRRGSFVGTTTVEPSAAGWDGIRVGNFADLSAGDWGMGSSAGGAGRQSTPLGLDPAPGMWPHLQGARPGAGSTSRRGSFVGTTTVEPSAAGWDGIRVGNFADLSAGDWGMGSSAGGAGRQSTPLGLDPAPGMWPHLQGARPGAGSTSRRGSFAGSIADWYGSGVGADLLPGESRFGWSAAGGRRPSMAAGVDPAPGLWPHLQGSRGGAGVPSRPGSSMGIGFGGVEQPPRAGGVRSSEAQESGLLADGEVWSDRWVVAALERWRAQHPEVREWVPPTGFVQPVSGRLVPLGQIFASIHSGEQKASPTVMRESWRLAGLIAIGPGESHAEEWSRALLGVLDSVGRPESVALPSGRASAAGSSSSGARAVSGQTSMMGPTLSAVGSYAARRSSVSQGGPYFPAASHQGGSGARSSATPAASQDDPWAWTQDFGR</sequence>
<feature type="region of interest" description="Disordered" evidence="1">
    <location>
        <begin position="6395"/>
        <end position="6419"/>
    </location>
</feature>
<feature type="compositionally biased region" description="Basic and acidic residues" evidence="1">
    <location>
        <begin position="2713"/>
        <end position="2730"/>
    </location>
</feature>
<feature type="compositionally biased region" description="Polar residues" evidence="1">
    <location>
        <begin position="5358"/>
        <end position="5367"/>
    </location>
</feature>
<feature type="region of interest" description="Disordered" evidence="1">
    <location>
        <begin position="2220"/>
        <end position="2414"/>
    </location>
</feature>
<feature type="compositionally biased region" description="Low complexity" evidence="1">
    <location>
        <begin position="431"/>
        <end position="449"/>
    </location>
</feature>
<organism evidence="3 4">
    <name type="scientific">Streptomyces zhihengii</name>
    <dbReference type="NCBI Taxonomy" id="1818004"/>
    <lineage>
        <taxon>Bacteria</taxon>
        <taxon>Bacillati</taxon>
        <taxon>Actinomycetota</taxon>
        <taxon>Actinomycetes</taxon>
        <taxon>Kitasatosporales</taxon>
        <taxon>Streptomycetaceae</taxon>
        <taxon>Streptomyces</taxon>
    </lineage>
</organism>
<evidence type="ECO:0000313" key="4">
    <source>
        <dbReference type="Proteomes" id="UP000664109"/>
    </source>
</evidence>
<feature type="region of interest" description="Disordered" evidence="1">
    <location>
        <begin position="4019"/>
        <end position="4039"/>
    </location>
</feature>
<protein>
    <recommendedName>
        <fullName evidence="2">Pierisin-like domain-containing protein</fullName>
    </recommendedName>
</protein>
<feature type="region of interest" description="Disordered" evidence="1">
    <location>
        <begin position="4086"/>
        <end position="4112"/>
    </location>
</feature>
<feature type="compositionally biased region" description="Basic and acidic residues" evidence="1">
    <location>
        <begin position="5577"/>
        <end position="5591"/>
    </location>
</feature>
<feature type="compositionally biased region" description="Polar residues" evidence="1">
    <location>
        <begin position="5592"/>
        <end position="5611"/>
    </location>
</feature>
<evidence type="ECO:0000256" key="1">
    <source>
        <dbReference type="SAM" id="MobiDB-lite"/>
    </source>
</evidence>
<feature type="region of interest" description="Disordered" evidence="1">
    <location>
        <begin position="5486"/>
        <end position="5642"/>
    </location>
</feature>
<feature type="compositionally biased region" description="Polar residues" evidence="1">
    <location>
        <begin position="1670"/>
        <end position="1681"/>
    </location>
</feature>
<reference evidence="3 4" key="1">
    <citation type="journal article" date="2016" name="Arch. Microbiol.">
        <title>Streptomyces zhihengii sp. nov., isolated from rhizospheric soil of Psammosilene tunicoides.</title>
        <authorList>
            <person name="Huang M.J."/>
            <person name="Fei J.J."/>
            <person name="Salam N."/>
            <person name="Kim C.J."/>
            <person name="Hozzein W.N."/>
            <person name="Xiao M."/>
            <person name="Huang H.Q."/>
            <person name="Li W.J."/>
        </authorList>
    </citation>
    <scope>NUCLEOTIDE SEQUENCE [LARGE SCALE GENOMIC DNA]</scope>
    <source>
        <strain evidence="3 4">YIM T102</strain>
    </source>
</reference>
<feature type="compositionally biased region" description="Low complexity" evidence="1">
    <location>
        <begin position="564"/>
        <end position="591"/>
    </location>
</feature>
<feature type="compositionally biased region" description="Low complexity" evidence="1">
    <location>
        <begin position="5368"/>
        <end position="5381"/>
    </location>
</feature>
<name>A0ABS2V5W9_9ACTN</name>
<feature type="region of interest" description="Disordered" evidence="1">
    <location>
        <begin position="2454"/>
        <end position="2489"/>
    </location>
</feature>
<dbReference type="Pfam" id="PF22596">
    <property type="entry name" value="Scabin-like"/>
    <property type="match status" value="1"/>
</dbReference>
<feature type="region of interest" description="Disordered" evidence="1">
    <location>
        <begin position="2713"/>
        <end position="2753"/>
    </location>
</feature>
<feature type="compositionally biased region" description="Low complexity" evidence="1">
    <location>
        <begin position="6398"/>
        <end position="6416"/>
    </location>
</feature>
<feature type="compositionally biased region" description="Polar residues" evidence="1">
    <location>
        <begin position="771"/>
        <end position="789"/>
    </location>
</feature>
<feature type="region of interest" description="Disordered" evidence="1">
    <location>
        <begin position="805"/>
        <end position="839"/>
    </location>
</feature>
<feature type="compositionally biased region" description="Low complexity" evidence="1">
    <location>
        <begin position="751"/>
        <end position="764"/>
    </location>
</feature>
<feature type="compositionally biased region" description="Polar residues" evidence="1">
    <location>
        <begin position="4427"/>
        <end position="4439"/>
    </location>
</feature>
<feature type="compositionally biased region" description="Polar residues" evidence="1">
    <location>
        <begin position="5418"/>
        <end position="5428"/>
    </location>
</feature>
<feature type="compositionally biased region" description="Low complexity" evidence="1">
    <location>
        <begin position="4441"/>
        <end position="4453"/>
    </location>
</feature>
<proteinExistence type="predicted"/>
<feature type="compositionally biased region" description="Polar residues" evidence="1">
    <location>
        <begin position="2732"/>
        <end position="2752"/>
    </location>
</feature>